<reference evidence="1" key="1">
    <citation type="submission" date="2013-08" db="EMBL/GenBank/DDBJ databases">
        <title>Gene expansion shapes genome architecture in the human pathogen Lichtheimia corymbifera: an evolutionary genomics analysis in the ancient terrestrial Mucorales (Mucoromycotina).</title>
        <authorList>
            <person name="Schwartze V.U."/>
            <person name="Winter S."/>
            <person name="Shelest E."/>
            <person name="Marcet-Houben M."/>
            <person name="Horn F."/>
            <person name="Wehner S."/>
            <person name="Hoffmann K."/>
            <person name="Riege K."/>
            <person name="Sammeth M."/>
            <person name="Nowrousian M."/>
            <person name="Valiante V."/>
            <person name="Linde J."/>
            <person name="Jacobsen I.D."/>
            <person name="Marz M."/>
            <person name="Brakhage A.A."/>
            <person name="Gabaldon T."/>
            <person name="Bocker S."/>
            <person name="Voigt K."/>
        </authorList>
    </citation>
    <scope>NUCLEOTIDE SEQUENCE [LARGE SCALE GENOMIC DNA]</scope>
    <source>
        <strain evidence="1">FSU 9682</strain>
    </source>
</reference>
<evidence type="ECO:0000313" key="2">
    <source>
        <dbReference type="Proteomes" id="UP000027586"/>
    </source>
</evidence>
<dbReference type="AlphaFoldDB" id="A0A068RNK0"/>
<protein>
    <submittedName>
        <fullName evidence="1">Uncharacterized protein</fullName>
    </submittedName>
</protein>
<keyword evidence="2" id="KW-1185">Reference proteome</keyword>
<sequence>MDALSCYKVGRHTTPIARGANRRIWIGICKIAHACGFAQGDLLGQPYQQLQQRLAMQRADGIVTCHSCAEYFKDPIFYPIKDPVLAVKMA</sequence>
<proteinExistence type="predicted"/>
<dbReference type="VEuPathDB" id="FungiDB:LCOR_03332.1"/>
<organism evidence="1 2">
    <name type="scientific">Lichtheimia corymbifera JMRC:FSU:9682</name>
    <dbReference type="NCBI Taxonomy" id="1263082"/>
    <lineage>
        <taxon>Eukaryota</taxon>
        <taxon>Fungi</taxon>
        <taxon>Fungi incertae sedis</taxon>
        <taxon>Mucoromycota</taxon>
        <taxon>Mucoromycotina</taxon>
        <taxon>Mucoromycetes</taxon>
        <taxon>Mucorales</taxon>
        <taxon>Lichtheimiaceae</taxon>
        <taxon>Lichtheimia</taxon>
    </lineage>
</organism>
<gene>
    <name evidence="1" type="ORF">LCOR_03332.1</name>
</gene>
<dbReference type="Proteomes" id="UP000027586">
    <property type="component" value="Unassembled WGS sequence"/>
</dbReference>
<dbReference type="EMBL" id="CBTN010000011">
    <property type="protein sequence ID" value="CDH51773.1"/>
    <property type="molecule type" value="Genomic_DNA"/>
</dbReference>
<evidence type="ECO:0000313" key="1">
    <source>
        <dbReference type="EMBL" id="CDH51773.1"/>
    </source>
</evidence>
<comment type="caution">
    <text evidence="1">The sequence shown here is derived from an EMBL/GenBank/DDBJ whole genome shotgun (WGS) entry which is preliminary data.</text>
</comment>
<name>A0A068RNK0_9FUNG</name>
<accession>A0A068RNK0</accession>